<dbReference type="InterPro" id="IPR045851">
    <property type="entry name" value="AMP-bd_C_sf"/>
</dbReference>
<sequence length="149" mass="16711">KDIAQWPTLPPIGRPVANNQIYIFDQYRQPVPLGVTGEIYIAGTGVARGYLNRPELTAERFLVDPFSPNPDARMYKTGDLGRWLPDGNIEYLGRNDFQVKLRGFRIEPGEIEAQLMQCPGVREGVVIARENTGGQQQLVAYLRPLADVE</sequence>
<gene>
    <name evidence="2" type="ORF">PSI23_22080</name>
</gene>
<dbReference type="SUPFAM" id="SSF56801">
    <property type="entry name" value="Acetyl-CoA synthetase-like"/>
    <property type="match status" value="1"/>
</dbReference>
<proteinExistence type="predicted"/>
<dbReference type="PANTHER" id="PTHR45527">
    <property type="entry name" value="NONRIBOSOMAL PEPTIDE SYNTHETASE"/>
    <property type="match status" value="1"/>
</dbReference>
<dbReference type="Proteomes" id="UP001217178">
    <property type="component" value="Unassembled WGS sequence"/>
</dbReference>
<name>A0ABT5LL85_9GAMM</name>
<protein>
    <submittedName>
        <fullName evidence="2">AMP-binding protein</fullName>
    </submittedName>
</protein>
<feature type="non-terminal residue" evidence="2">
    <location>
        <position position="149"/>
    </location>
</feature>
<feature type="non-terminal residue" evidence="2">
    <location>
        <position position="1"/>
    </location>
</feature>
<keyword evidence="3" id="KW-1185">Reference proteome</keyword>
<dbReference type="PANTHER" id="PTHR45527:SF1">
    <property type="entry name" value="FATTY ACID SYNTHASE"/>
    <property type="match status" value="1"/>
</dbReference>
<evidence type="ECO:0000313" key="3">
    <source>
        <dbReference type="Proteomes" id="UP001217178"/>
    </source>
</evidence>
<evidence type="ECO:0000259" key="1">
    <source>
        <dbReference type="Pfam" id="PF00501"/>
    </source>
</evidence>
<dbReference type="Gene3D" id="3.40.50.12780">
    <property type="entry name" value="N-terminal domain of ligase-like"/>
    <property type="match status" value="1"/>
</dbReference>
<dbReference type="RefSeq" id="WP_273557055.1">
    <property type="nucleotide sequence ID" value="NZ_JAQRFI010000245.1"/>
</dbReference>
<reference evidence="2 3" key="1">
    <citation type="submission" date="2023-02" db="EMBL/GenBank/DDBJ databases">
        <title>Entomopathogenic bacteria.</title>
        <authorList>
            <person name="Machado R.A."/>
        </authorList>
    </citation>
    <scope>NUCLEOTIDE SEQUENCE [LARGE SCALE GENOMIC DNA]</scope>
    <source>
        <strain evidence="2 3">XENO-10</strain>
    </source>
</reference>
<dbReference type="Gene3D" id="3.30.300.30">
    <property type="match status" value="1"/>
</dbReference>
<evidence type="ECO:0000313" key="2">
    <source>
        <dbReference type="EMBL" id="MDC9591882.1"/>
    </source>
</evidence>
<dbReference type="InterPro" id="IPR000873">
    <property type="entry name" value="AMP-dep_synth/lig_dom"/>
</dbReference>
<dbReference type="InterPro" id="IPR042099">
    <property type="entry name" value="ANL_N_sf"/>
</dbReference>
<dbReference type="EMBL" id="JAQRFI010000245">
    <property type="protein sequence ID" value="MDC9591882.1"/>
    <property type="molecule type" value="Genomic_DNA"/>
</dbReference>
<accession>A0ABT5LL85</accession>
<feature type="domain" description="AMP-dependent synthetase/ligase" evidence="1">
    <location>
        <begin position="5"/>
        <end position="51"/>
    </location>
</feature>
<dbReference type="Pfam" id="PF00501">
    <property type="entry name" value="AMP-binding"/>
    <property type="match status" value="1"/>
</dbReference>
<comment type="caution">
    <text evidence="2">The sequence shown here is derived from an EMBL/GenBank/DDBJ whole genome shotgun (WGS) entry which is preliminary data.</text>
</comment>
<organism evidence="2 3">
    <name type="scientific">Xenorhabdus yunnanensis</name>
    <dbReference type="NCBI Taxonomy" id="3025878"/>
    <lineage>
        <taxon>Bacteria</taxon>
        <taxon>Pseudomonadati</taxon>
        <taxon>Pseudomonadota</taxon>
        <taxon>Gammaproteobacteria</taxon>
        <taxon>Enterobacterales</taxon>
        <taxon>Morganellaceae</taxon>
        <taxon>Xenorhabdus</taxon>
    </lineage>
</organism>